<dbReference type="GO" id="GO:0007409">
    <property type="term" value="P:axonogenesis"/>
    <property type="evidence" value="ECO:0007669"/>
    <property type="project" value="TreeGrafter"/>
</dbReference>
<evidence type="ECO:0000259" key="1">
    <source>
        <dbReference type="Pfam" id="PF14649"/>
    </source>
</evidence>
<reference evidence="2" key="2">
    <citation type="submission" date="2025-08" db="UniProtKB">
        <authorList>
            <consortium name="Ensembl"/>
        </authorList>
    </citation>
    <scope>IDENTIFICATION</scope>
</reference>
<dbReference type="Pfam" id="PF14649">
    <property type="entry name" value="Spatacsin_C"/>
    <property type="match status" value="1"/>
</dbReference>
<dbReference type="GO" id="GO:0007268">
    <property type="term" value="P:chemical synaptic transmission"/>
    <property type="evidence" value="ECO:0007669"/>
    <property type="project" value="TreeGrafter"/>
</dbReference>
<feature type="domain" description="Spatacsin C-terminal" evidence="1">
    <location>
        <begin position="2049"/>
        <end position="2334"/>
    </location>
</feature>
<dbReference type="InterPro" id="IPR028103">
    <property type="entry name" value="Spatacsin"/>
</dbReference>
<proteinExistence type="predicted"/>
<evidence type="ECO:0000313" key="2">
    <source>
        <dbReference type="Ensembl" id="ENSDCDP00010053534.1"/>
    </source>
</evidence>
<sequence length="2392" mass="267046">MLLKMLPSADSCGNAALEVALVVDADLSRLAGDTARAKMAKGRPLVGCVSGGGGRLTVTDVSGSGAAASTLRVACTDFAWEETRGEDGHCDVARLLAVGSNCDLWLYVIGQESVDCVSSCSSHALKQMVERKELSVTELVSSRVLSFSAGRSFLLLNMRVLVQLLWEEGCSEPELVSCCSAALPPEAILTCADCQLCRGTLFMLTSSGLIYVFDSGEGRLLASVDLPLYHTAGLGEDDPVPALTSFSLLQVSEDLSTAVAATSHNLALVVDLNAYFRSFFLTHPEDLLCCMVPVRPSTKPQDHSDQDSLSSSAYSQAVLGSSFQTDCSWEAQMKLLYKRSRYPPTSHQTQGFPWFRDFPHIECRRAAATAKSSAGRVAPGGAVVLFKTQDRSAPATLAVSEFSVVLTFLSPDNRDTVVAYWDLESQTVTYHQPDSPCVPVQRSDQEGLCLLLKASGLSLVLFAVSQEELLNRLMVFGSAGTVDSLCHLNVWGRCSIPIHALEAGLKNHQLDTVDFFLKSKANVLYQPAGYSTSEPAAFVSTQTQLRNVKDLCPALDLLHSSIRDTHTEAQSRQFSEQLLSITLTFLNTQVRLLLSNTEELDESLQECVHILDAYISDLRTYLKFSWPAGGETPSPVPSNALQSRSEVEDWGSLSTEEVIQRAIMTNQIPRAQAFLRKQGSQGQRLEDLRKIGLVLAFRCLTLRDLDQATTLLRNMGFSVKKQLHSICLYTEDRDLRGFVVEELKKQKYLSEEEEQRVDFIERVERLCSSPAARCGKVMDRRRVVQAAQSDPESKRLLQELVCDCIPQSEHLLMGRVRLDWVRHWDSDTQKSIMFSRMQTPQNSCDPAVLWAYLTSLHDQHRVNQWIQSMDAQNGDPSTATQWPTLTADVVNSKTQCSIYMRNQILDMLAKRGVFVQAEMADFEQLLWRLGQAGGVMQANVPVPQFRSVQGRDFHSCFISYCLDHGLQYLLYTYLEHYRLTPRNCLALADKSLYESHPWFEMLVKMQEIPRDLTDPGKVFQASLTSVQVLTPGSPASVSSMLLEGHSLLALCTIMFAPGGVDQVRSSFVDPQLLKMALSPYPKLKSALFPQSTSRGSTPSDISIYHLMQSLNPLDASRLFGWQSANTLGSTEVSAELPHFSSPHLVSKHALIENLDFLYYLQHGRPSVAYGTFLVQHLLNVSGVEPLVTHAAEQAYCLALQNFSSPSVTAACVCFCELLGVCSLKLRVDLKALNFVLKFWSADSEKSSVGSQKEFLVEKGSKLAEKQSAEELLVDLENAVRNSVEGRGISRSSYEAGQEWALPVQFCQLHGLSLSPVYPCDCAADGQWLHFLLFVQLHSYPPKQVRALLSHFSPALRAHLSLAFQDLQLHSQWKQEGLQGRVETLPRDASMEAPRELFQVLLQSQEQPSPWRYLLGEAMAQHCPPLTVFAACHQESDHLQCLCVWILTSVEGEVTVEATAHIDESPSHHVWNLHDLSVIWKTLLRRSKFRPLIRGFQLFQRDSPLIHMLRMYELCYDYKNYPEAKTKLHEFQKCLFNLRGCGAQDSAGIPVQWVESQASVLLFTMMQQCGTQYELRRLLQLLADMERLLKSNGPDFKKLSLLSQVLQDTPVSLSACLLETYSPDALQRACQEMLEQLQALGLFSQARQVAELAGLPLDSLLINELLKDLQGLKAKRQWQRKEARLAFWRKCHNQLRNNGTSAVAASEFFLSQAEQSQPEPHGVAETELLCVQERCVLLSLSGFWLSQQDPVPLAQLEEMEKRLWSCRLRQQVILTVLEKESIFATPVGVAENSFDGLVREFSFSKVPMLNDPKFLSLDCLPSSATMDDATVSSLDEKDQSALAMLVGQLLDEGSIYEASRVCRYFSYSHRDVRLVLHCRGLASGELQTGMMELLSPEAMSRRSFPSTSSLGSLSSFVVVPSPEDQVVTKLQMLVDECYHGKNYCKQVLSLYELSKELQCSYSEISGEAPEAVLRKVLISQQPERYKKAQAFISVQGLQPDAVAQLVSSGVVQGLLTSGQEGESEKQMYSHADGREAFLQLAKLCGDPNLVGIRLLDLVPTVPLAELSCTVELLILSHDCFSLTCNMEGIVRVLQAARHISHTHLAHSERYSLLVRLLTGIGRYNDMTYIFDLLNQNHRFEMLLRKKVESNSGLKTALLDYIKRCLPGDSEKYNMVALCFSMCREIGENHEGAARTQLKIIESQPWAVTPELKAALLKVLTLLKDAAESYSKDSCVRQAVRCVKMAKLVTLQLHLLSHGQDQRVINLRPPELPAAVLALPHCYQSFVIAEAYDFTPDWAEVLYQKVILNGNFSYLDEFKQRRSPPASLFEEISKKVMHNKPPGNSSQNLKKLLQSCQDVYMHYKLAYEHKFFDVANMLIQESKTNSYLSDRLGS</sequence>
<dbReference type="GO" id="GO:0048489">
    <property type="term" value="P:synaptic vesicle transport"/>
    <property type="evidence" value="ECO:0007669"/>
    <property type="project" value="TreeGrafter"/>
</dbReference>
<dbReference type="GeneTree" id="ENSGT00390000016791"/>
<name>A0AAY4E8B8_9TELE</name>
<dbReference type="PANTHER" id="PTHR13650">
    <property type="entry name" value="SPATACSIN"/>
    <property type="match status" value="1"/>
</dbReference>
<evidence type="ECO:0000313" key="3">
    <source>
        <dbReference type="Proteomes" id="UP000694580"/>
    </source>
</evidence>
<reference evidence="2" key="3">
    <citation type="submission" date="2025-09" db="UniProtKB">
        <authorList>
            <consortium name="Ensembl"/>
        </authorList>
    </citation>
    <scope>IDENTIFICATION</scope>
</reference>
<protein>
    <recommendedName>
        <fullName evidence="1">Spatacsin C-terminal domain-containing protein</fullName>
    </recommendedName>
</protein>
<dbReference type="PANTHER" id="PTHR13650:SF0">
    <property type="entry name" value="SPATACSIN"/>
    <property type="match status" value="1"/>
</dbReference>
<dbReference type="GO" id="GO:0030424">
    <property type="term" value="C:axon"/>
    <property type="evidence" value="ECO:0007669"/>
    <property type="project" value="TreeGrafter"/>
</dbReference>
<accession>A0AAY4E8B8</accession>
<organism evidence="2 3">
    <name type="scientific">Denticeps clupeoides</name>
    <name type="common">denticle herring</name>
    <dbReference type="NCBI Taxonomy" id="299321"/>
    <lineage>
        <taxon>Eukaryota</taxon>
        <taxon>Metazoa</taxon>
        <taxon>Chordata</taxon>
        <taxon>Craniata</taxon>
        <taxon>Vertebrata</taxon>
        <taxon>Euteleostomi</taxon>
        <taxon>Actinopterygii</taxon>
        <taxon>Neopterygii</taxon>
        <taxon>Teleostei</taxon>
        <taxon>Clupei</taxon>
        <taxon>Clupeiformes</taxon>
        <taxon>Denticipitoidei</taxon>
        <taxon>Denticipitidae</taxon>
        <taxon>Denticeps</taxon>
    </lineage>
</organism>
<dbReference type="GO" id="GO:0030425">
    <property type="term" value="C:dendrite"/>
    <property type="evidence" value="ECO:0007669"/>
    <property type="project" value="TreeGrafter"/>
</dbReference>
<dbReference type="GO" id="GO:0045202">
    <property type="term" value="C:synapse"/>
    <property type="evidence" value="ECO:0007669"/>
    <property type="project" value="TreeGrafter"/>
</dbReference>
<keyword evidence="3" id="KW-1185">Reference proteome</keyword>
<dbReference type="Proteomes" id="UP000694580">
    <property type="component" value="Chromosome 17"/>
</dbReference>
<dbReference type="InterPro" id="IPR028107">
    <property type="entry name" value="Spatacsin_C_dom"/>
</dbReference>
<gene>
    <name evidence="2" type="primary">SPG11</name>
</gene>
<dbReference type="Ensembl" id="ENSDCDT00010064039.1">
    <property type="protein sequence ID" value="ENSDCDP00010053534.1"/>
    <property type="gene ID" value="ENSDCDG00010031026.1"/>
</dbReference>
<dbReference type="GO" id="GO:0008088">
    <property type="term" value="P:axo-dendritic transport"/>
    <property type="evidence" value="ECO:0007669"/>
    <property type="project" value="TreeGrafter"/>
</dbReference>
<dbReference type="GO" id="GO:0005737">
    <property type="term" value="C:cytoplasm"/>
    <property type="evidence" value="ECO:0007669"/>
    <property type="project" value="TreeGrafter"/>
</dbReference>
<reference evidence="2 3" key="1">
    <citation type="submission" date="2020-06" db="EMBL/GenBank/DDBJ databases">
        <authorList>
            <consortium name="Wellcome Sanger Institute Data Sharing"/>
        </authorList>
    </citation>
    <scope>NUCLEOTIDE SEQUENCE [LARGE SCALE GENOMIC DNA]</scope>
</reference>